<dbReference type="RefSeq" id="WP_378321963.1">
    <property type="nucleotide sequence ID" value="NZ_JBHUHY010000033.1"/>
</dbReference>
<evidence type="ECO:0000313" key="1">
    <source>
        <dbReference type="EMBL" id="MFD2188938.1"/>
    </source>
</evidence>
<evidence type="ECO:0000313" key="2">
    <source>
        <dbReference type="Proteomes" id="UP001597344"/>
    </source>
</evidence>
<evidence type="ECO:0008006" key="3">
    <source>
        <dbReference type="Google" id="ProtNLM"/>
    </source>
</evidence>
<dbReference type="Proteomes" id="UP001597344">
    <property type="component" value="Unassembled WGS sequence"/>
</dbReference>
<organism evidence="1 2">
    <name type="scientific">Aquimarina celericrescens</name>
    <dbReference type="NCBI Taxonomy" id="1964542"/>
    <lineage>
        <taxon>Bacteria</taxon>
        <taxon>Pseudomonadati</taxon>
        <taxon>Bacteroidota</taxon>
        <taxon>Flavobacteriia</taxon>
        <taxon>Flavobacteriales</taxon>
        <taxon>Flavobacteriaceae</taxon>
        <taxon>Aquimarina</taxon>
    </lineage>
</organism>
<keyword evidence="2" id="KW-1185">Reference proteome</keyword>
<accession>A0ABW5B1L2</accession>
<proteinExistence type="predicted"/>
<dbReference type="EMBL" id="JBHUHY010000033">
    <property type="protein sequence ID" value="MFD2188938.1"/>
    <property type="molecule type" value="Genomic_DNA"/>
</dbReference>
<name>A0ABW5B1L2_9FLAO</name>
<sequence length="201" mass="23227">MFIKYIRFFLILVLSNSFEVRSQSGNFENPWIFGVGINLINDSVETIEDLFDLKDNYHYQTPISLSLEKRFKNDFGLEGRINFNKQIQGKKVNDLILQEDVTLTAFDGHLKYYITNLWLNTRRAIYEGYLSAGPGVTFFDSSDKITANFAVGINWFLSEQTRFNTQAVLKEGVIGNPTNSYIQFNFGIIFRLNKSRSCSCY</sequence>
<gene>
    <name evidence="1" type="ORF">ACFSJT_19210</name>
</gene>
<comment type="caution">
    <text evidence="1">The sequence shown here is derived from an EMBL/GenBank/DDBJ whole genome shotgun (WGS) entry which is preliminary data.</text>
</comment>
<protein>
    <recommendedName>
        <fullName evidence="3">Outer membrane protein beta-barrel domain-containing protein</fullName>
    </recommendedName>
</protein>
<reference evidence="2" key="1">
    <citation type="journal article" date="2019" name="Int. J. Syst. Evol. Microbiol.">
        <title>The Global Catalogue of Microorganisms (GCM) 10K type strain sequencing project: providing services to taxonomists for standard genome sequencing and annotation.</title>
        <authorList>
            <consortium name="The Broad Institute Genomics Platform"/>
            <consortium name="The Broad Institute Genome Sequencing Center for Infectious Disease"/>
            <person name="Wu L."/>
            <person name="Ma J."/>
        </authorList>
    </citation>
    <scope>NUCLEOTIDE SEQUENCE [LARGE SCALE GENOMIC DNA]</scope>
    <source>
        <strain evidence="2">DT92</strain>
    </source>
</reference>
<dbReference type="Gene3D" id="2.40.160.20">
    <property type="match status" value="1"/>
</dbReference>